<dbReference type="Proteomes" id="UP000777774">
    <property type="component" value="Unassembled WGS sequence"/>
</dbReference>
<dbReference type="NCBIfam" id="NF005721">
    <property type="entry name" value="PRK07539.1-1"/>
    <property type="match status" value="1"/>
</dbReference>
<comment type="caution">
    <text evidence="8">The sequence shown here is derived from an EMBL/GenBank/DDBJ whole genome shotgun (WGS) entry which is preliminary data.</text>
</comment>
<dbReference type="CDD" id="cd03064">
    <property type="entry name" value="TRX_Fd_NuoE"/>
    <property type="match status" value="1"/>
</dbReference>
<dbReference type="RefSeq" id="WP_168678383.1">
    <property type="nucleotide sequence ID" value="NZ_JAAXOY010000121.1"/>
</dbReference>
<dbReference type="InterPro" id="IPR002023">
    <property type="entry name" value="NuoE-like"/>
</dbReference>
<protein>
    <submittedName>
        <fullName evidence="8">NADH-quinone oxidoreductase subunit NuoE</fullName>
        <ecNumber evidence="8">1.6.5.11</ecNumber>
    </submittedName>
</protein>
<dbReference type="EC" id="1.6.5.11" evidence="8"/>
<comment type="similarity">
    <text evidence="1">Belongs to the complex I 24 kDa subunit family.</text>
</comment>
<dbReference type="InterPro" id="IPR041921">
    <property type="entry name" value="NuoE_N"/>
</dbReference>
<evidence type="ECO:0000256" key="1">
    <source>
        <dbReference type="ARBA" id="ARBA00010643"/>
    </source>
</evidence>
<keyword evidence="8" id="KW-0560">Oxidoreductase</keyword>
<organism evidence="8 9">
    <name type="scientific">Cellulomonas septica</name>
    <dbReference type="NCBI Taxonomy" id="285080"/>
    <lineage>
        <taxon>Bacteria</taxon>
        <taxon>Bacillati</taxon>
        <taxon>Actinomycetota</taxon>
        <taxon>Actinomycetes</taxon>
        <taxon>Micrococcales</taxon>
        <taxon>Cellulomonadaceae</taxon>
        <taxon>Cellulomonas</taxon>
    </lineage>
</organism>
<keyword evidence="3" id="KW-0479">Metal-binding</keyword>
<dbReference type="EMBL" id="JAAXOY010000121">
    <property type="protein sequence ID" value="NKY39240.1"/>
    <property type="molecule type" value="Genomic_DNA"/>
</dbReference>
<dbReference type="PANTHER" id="PTHR10371">
    <property type="entry name" value="NADH DEHYDROGENASE UBIQUINONE FLAVOPROTEIN 2, MITOCHONDRIAL"/>
    <property type="match status" value="1"/>
</dbReference>
<dbReference type="GO" id="GO:0016491">
    <property type="term" value="F:oxidoreductase activity"/>
    <property type="evidence" value="ECO:0007669"/>
    <property type="project" value="UniProtKB-KW"/>
</dbReference>
<dbReference type="InterPro" id="IPR036249">
    <property type="entry name" value="Thioredoxin-like_sf"/>
</dbReference>
<gene>
    <name evidence="8" type="primary">nuoE</name>
    <name evidence="8" type="ORF">HGA02_06750</name>
</gene>
<keyword evidence="4" id="KW-0408">Iron</keyword>
<dbReference type="PIRSF" id="PIRSF000216">
    <property type="entry name" value="NADH_DH_24kDa"/>
    <property type="match status" value="1"/>
</dbReference>
<evidence type="ECO:0000313" key="8">
    <source>
        <dbReference type="EMBL" id="NKY39240.1"/>
    </source>
</evidence>
<feature type="non-terminal residue" evidence="8">
    <location>
        <position position="256"/>
    </location>
</feature>
<dbReference type="InterPro" id="IPR042128">
    <property type="entry name" value="NuoE_dom"/>
</dbReference>
<accession>A0ABX1JZS1</accession>
<keyword evidence="9" id="KW-1185">Reference proteome</keyword>
<dbReference type="NCBIfam" id="TIGR01958">
    <property type="entry name" value="nuoE_fam"/>
    <property type="match status" value="1"/>
</dbReference>
<dbReference type="PANTHER" id="PTHR10371:SF3">
    <property type="entry name" value="NADH DEHYDROGENASE [UBIQUINONE] FLAVOPROTEIN 2, MITOCHONDRIAL"/>
    <property type="match status" value="1"/>
</dbReference>
<feature type="region of interest" description="Disordered" evidence="7">
    <location>
        <begin position="227"/>
        <end position="256"/>
    </location>
</feature>
<evidence type="ECO:0000256" key="5">
    <source>
        <dbReference type="ARBA" id="ARBA00023014"/>
    </source>
</evidence>
<dbReference type="Gene3D" id="1.10.10.1590">
    <property type="entry name" value="NADH-quinone oxidoreductase subunit E"/>
    <property type="match status" value="1"/>
</dbReference>
<evidence type="ECO:0000256" key="7">
    <source>
        <dbReference type="SAM" id="MobiDB-lite"/>
    </source>
</evidence>
<evidence type="ECO:0000256" key="2">
    <source>
        <dbReference type="ARBA" id="ARBA00022714"/>
    </source>
</evidence>
<dbReference type="Pfam" id="PF01257">
    <property type="entry name" value="2Fe-2S_thioredx"/>
    <property type="match status" value="1"/>
</dbReference>
<evidence type="ECO:0000256" key="4">
    <source>
        <dbReference type="ARBA" id="ARBA00023004"/>
    </source>
</evidence>
<name>A0ABX1JZS1_9CELL</name>
<evidence type="ECO:0000313" key="9">
    <source>
        <dbReference type="Proteomes" id="UP000777774"/>
    </source>
</evidence>
<dbReference type="SUPFAM" id="SSF52833">
    <property type="entry name" value="Thioredoxin-like"/>
    <property type="match status" value="1"/>
</dbReference>
<evidence type="ECO:0000256" key="6">
    <source>
        <dbReference type="ARBA" id="ARBA00034078"/>
    </source>
</evidence>
<keyword evidence="5" id="KW-0411">Iron-sulfur</keyword>
<dbReference type="Gene3D" id="3.40.30.10">
    <property type="entry name" value="Glutaredoxin"/>
    <property type="match status" value="1"/>
</dbReference>
<keyword evidence="2" id="KW-0001">2Fe-2S</keyword>
<proteinExistence type="inferred from homology"/>
<comment type="cofactor">
    <cofactor evidence="6">
        <name>[2Fe-2S] cluster</name>
        <dbReference type="ChEBI" id="CHEBI:190135"/>
    </cofactor>
</comment>
<evidence type="ECO:0000256" key="3">
    <source>
        <dbReference type="ARBA" id="ARBA00022723"/>
    </source>
</evidence>
<sequence length="256" mass="27471">MSVEEIGGARVPGATHRTAFDDETRARLSADAAVIKARYPQERSALLPLLHLVQSEDGYVSPRGIAFCAAELGLTTAEVSAVATFYTQYKRHPNGDYTVGVCTNTLCAVMGGDAIWEELSDHLGVGHDETTEDGAITLERVECNAACDYAPVVMVNWEFFDNQTPDSAKDVVEALRAGTPVAPTRGADHVCTFKEMSRVLAGFSDGRADEGVGAGPATLRGLELARQEGWTAPPFTDEERTRAAEQARTPARGTPR</sequence>
<reference evidence="8 9" key="1">
    <citation type="submission" date="2020-04" db="EMBL/GenBank/DDBJ databases">
        <title>MicrobeNet Type strains.</title>
        <authorList>
            <person name="Nicholson A.C."/>
        </authorList>
    </citation>
    <scope>NUCLEOTIDE SEQUENCE [LARGE SCALE GENOMIC DNA]</scope>
    <source>
        <strain evidence="8 9">ATCC BAA-787</strain>
    </source>
</reference>